<proteinExistence type="predicted"/>
<gene>
    <name evidence="1" type="ORF">DFQ09_1136</name>
</gene>
<dbReference type="AlphaFoldDB" id="A0A3D9LKC7"/>
<name>A0A3D9LKC7_9FLAO</name>
<dbReference type="EMBL" id="QREI01000013">
    <property type="protein sequence ID" value="REE07652.1"/>
    <property type="molecule type" value="Genomic_DNA"/>
</dbReference>
<accession>A0A3D9LKC7</accession>
<organism evidence="1 2">
    <name type="scientific">Winogradskyella pacifica</name>
    <dbReference type="NCBI Taxonomy" id="664642"/>
    <lineage>
        <taxon>Bacteria</taxon>
        <taxon>Pseudomonadati</taxon>
        <taxon>Bacteroidota</taxon>
        <taxon>Flavobacteriia</taxon>
        <taxon>Flavobacteriales</taxon>
        <taxon>Flavobacteriaceae</taxon>
        <taxon>Winogradskyella</taxon>
    </lineage>
</organism>
<protein>
    <recommendedName>
        <fullName evidence="3">Addiction module component</fullName>
    </recommendedName>
</protein>
<dbReference type="Proteomes" id="UP000256919">
    <property type="component" value="Unassembled WGS sequence"/>
</dbReference>
<keyword evidence="2" id="KW-1185">Reference proteome</keyword>
<evidence type="ECO:0000313" key="2">
    <source>
        <dbReference type="Proteomes" id="UP000256919"/>
    </source>
</evidence>
<reference evidence="1 2" key="1">
    <citation type="submission" date="2018-07" db="EMBL/GenBank/DDBJ databases">
        <title>Genomic Encyclopedia of Type Strains, Phase III (KMG-III): the genomes of soil and plant-associated and newly described type strains.</title>
        <authorList>
            <person name="Whitman W."/>
        </authorList>
    </citation>
    <scope>NUCLEOTIDE SEQUENCE [LARGE SCALE GENOMIC DNA]</scope>
    <source>
        <strain evidence="1 2">CECT 7948</strain>
    </source>
</reference>
<evidence type="ECO:0000313" key="1">
    <source>
        <dbReference type="EMBL" id="REE07652.1"/>
    </source>
</evidence>
<sequence length="82" mass="9417">MKMATVDNIRNGLIDKILSIKNKDFLVALDKIITSSSSESEMVELTKEQKIMLEMSERDIKDGKLISQEAMNKRNLEWLNAM</sequence>
<evidence type="ECO:0008006" key="3">
    <source>
        <dbReference type="Google" id="ProtNLM"/>
    </source>
</evidence>
<comment type="caution">
    <text evidence="1">The sequence shown here is derived from an EMBL/GenBank/DDBJ whole genome shotgun (WGS) entry which is preliminary data.</text>
</comment>